<evidence type="ECO:0000313" key="2">
    <source>
        <dbReference type="EMBL" id="KAF9729169.1"/>
    </source>
</evidence>
<evidence type="ECO:0000256" key="1">
    <source>
        <dbReference type="SAM" id="MobiDB-lite"/>
    </source>
</evidence>
<evidence type="ECO:0008006" key="4">
    <source>
        <dbReference type="Google" id="ProtNLM"/>
    </source>
</evidence>
<dbReference type="GO" id="GO:0000182">
    <property type="term" value="F:rDNA binding"/>
    <property type="evidence" value="ECO:0007669"/>
    <property type="project" value="TreeGrafter"/>
</dbReference>
<feature type="compositionally biased region" description="Basic and acidic residues" evidence="1">
    <location>
        <begin position="499"/>
        <end position="519"/>
    </location>
</feature>
<organism evidence="2 3">
    <name type="scientific">Paraphaeosphaeria minitans</name>
    <dbReference type="NCBI Taxonomy" id="565426"/>
    <lineage>
        <taxon>Eukaryota</taxon>
        <taxon>Fungi</taxon>
        <taxon>Dikarya</taxon>
        <taxon>Ascomycota</taxon>
        <taxon>Pezizomycotina</taxon>
        <taxon>Dothideomycetes</taxon>
        <taxon>Pleosporomycetidae</taxon>
        <taxon>Pleosporales</taxon>
        <taxon>Massarineae</taxon>
        <taxon>Didymosphaeriaceae</taxon>
        <taxon>Paraphaeosphaeria</taxon>
    </lineage>
</organism>
<proteinExistence type="predicted"/>
<dbReference type="SUPFAM" id="SSF46689">
    <property type="entry name" value="Homeodomain-like"/>
    <property type="match status" value="1"/>
</dbReference>
<dbReference type="EMBL" id="WJXW01000017">
    <property type="protein sequence ID" value="KAF9729169.1"/>
    <property type="molecule type" value="Genomic_DNA"/>
</dbReference>
<feature type="region of interest" description="Disordered" evidence="1">
    <location>
        <begin position="377"/>
        <end position="426"/>
    </location>
</feature>
<dbReference type="GO" id="GO:0042790">
    <property type="term" value="P:nucleolar large rRNA transcription by RNA polymerase I"/>
    <property type="evidence" value="ECO:0007669"/>
    <property type="project" value="InterPro"/>
</dbReference>
<dbReference type="InterPro" id="IPR009057">
    <property type="entry name" value="Homeodomain-like_sf"/>
</dbReference>
<name>A0A9P6G7I0_9PLEO</name>
<protein>
    <recommendedName>
        <fullName evidence="4">Myb-like domain-containing protein</fullName>
    </recommendedName>
</protein>
<dbReference type="PANTHER" id="PTHR28079:SF1">
    <property type="entry name" value="RNA POLYMERASE I-SPECIFIC TRANSCRIPTION INITIATION FACTOR RRN5"/>
    <property type="match status" value="1"/>
</dbReference>
<dbReference type="OrthoDB" id="2240312at2759"/>
<feature type="region of interest" description="Disordered" evidence="1">
    <location>
        <begin position="1"/>
        <end position="37"/>
    </location>
</feature>
<feature type="region of interest" description="Disordered" evidence="1">
    <location>
        <begin position="493"/>
        <end position="519"/>
    </location>
</feature>
<dbReference type="GO" id="GO:0001181">
    <property type="term" value="F:RNA polymerase I general transcription initiation factor activity"/>
    <property type="evidence" value="ECO:0007669"/>
    <property type="project" value="TreeGrafter"/>
</dbReference>
<dbReference type="InterPro" id="IPR001005">
    <property type="entry name" value="SANT/Myb"/>
</dbReference>
<dbReference type="InterPro" id="IPR039601">
    <property type="entry name" value="Rrn5"/>
</dbReference>
<feature type="region of interest" description="Disordered" evidence="1">
    <location>
        <begin position="553"/>
        <end position="658"/>
    </location>
</feature>
<dbReference type="PANTHER" id="PTHR28079">
    <property type="entry name" value="RNA POLYMERASE I-SPECIFIC TRANSCRIPTION INITIATION FACTOR RRN5"/>
    <property type="match status" value="1"/>
</dbReference>
<evidence type="ECO:0000313" key="3">
    <source>
        <dbReference type="Proteomes" id="UP000756921"/>
    </source>
</evidence>
<feature type="compositionally biased region" description="Acidic residues" evidence="1">
    <location>
        <begin position="458"/>
        <end position="477"/>
    </location>
</feature>
<dbReference type="Proteomes" id="UP000756921">
    <property type="component" value="Unassembled WGS sequence"/>
</dbReference>
<gene>
    <name evidence="2" type="ORF">PMIN01_12859</name>
</gene>
<dbReference type="GO" id="GO:0006361">
    <property type="term" value="P:transcription initiation at RNA polymerase I promoter"/>
    <property type="evidence" value="ECO:0007669"/>
    <property type="project" value="TreeGrafter"/>
</dbReference>
<feature type="region of interest" description="Disordered" evidence="1">
    <location>
        <begin position="448"/>
        <end position="477"/>
    </location>
</feature>
<accession>A0A9P6G7I0</accession>
<comment type="caution">
    <text evidence="2">The sequence shown here is derived from an EMBL/GenBank/DDBJ whole genome shotgun (WGS) entry which is preliminary data.</text>
</comment>
<dbReference type="GO" id="GO:0000500">
    <property type="term" value="C:RNA polymerase I upstream activating factor complex"/>
    <property type="evidence" value="ECO:0007669"/>
    <property type="project" value="InterPro"/>
</dbReference>
<sequence>MSLSDSDWKASPQLSPPNSPRKRRRSSSADSGRRRKRATWTAPYNDAYRLLYNDFVQNLAGNHRISGALSLKTSQLGATVWTAGEKEAFFAALERLGKDNLPGIAAAVGSKSVFEIRHFLLLLQDACVDRAGKRDISLTDIPAAAEVGIICERQLDAAGDTLATKQERYEATQEQKRYGEHWLITSELAEEIEIAAKGLRASVPVESGDDDNRLHAAGDSPLLREIPEAGLIIPNSFLELSRNLFMNSSSDTSYPWLNWRDLTSDIAPEPCMYRTALRDFHSLVLLLTKRVMQTALIQATSRIRAQGWRAKKGVKLFVRSRDVHTAVDLLGISTSRRKFFRDVPRRCRLRVTDARYKARVLRWDEVERILDSTENISTPLDSDREVESRGAQTEQVGFKFNAARSGTPLPPARQSSPDDSADDHAGSNAELLAEDTDSDAYQALDDSLEASDTHAEAESESSDDSSDDELKEVEEFDREVSRLEERRLWLVIGDAPDGQESKPEPTSDHSIRKDPRRRNIAEGADWRSWTYYHPEWEEMRSRIPEINFLANRKSLSPSRSWDPATDHETDYVTETGVSSGGDRKSKKRLPLRTVEELPLRDPRSYAALRGKQSEPAQRDAETDDSEHETETPAQSIEDVNEGASEMSIVEDPAYNVSH</sequence>
<keyword evidence="3" id="KW-1185">Reference proteome</keyword>
<feature type="compositionally biased region" description="Basic and acidic residues" evidence="1">
    <location>
        <begin position="593"/>
        <end position="603"/>
    </location>
</feature>
<reference evidence="2" key="1">
    <citation type="journal article" date="2020" name="Mol. Plant Microbe Interact.">
        <title>Genome Sequence of the Biocontrol Agent Coniothyrium minitans strain Conio (IMI 134523).</title>
        <authorList>
            <person name="Patel D."/>
            <person name="Shittu T.A."/>
            <person name="Baroncelli R."/>
            <person name="Muthumeenakshi S."/>
            <person name="Osborne T.H."/>
            <person name="Janganan T.K."/>
            <person name="Sreenivasaprasad S."/>
        </authorList>
    </citation>
    <scope>NUCLEOTIDE SEQUENCE</scope>
    <source>
        <strain evidence="2">Conio</strain>
    </source>
</reference>
<dbReference type="AlphaFoldDB" id="A0A9P6G7I0"/>
<dbReference type="CDD" id="cd00167">
    <property type="entry name" value="SANT"/>
    <property type="match status" value="1"/>
</dbReference>